<evidence type="ECO:0000256" key="5">
    <source>
        <dbReference type="HAMAP-Rule" id="MF_00182"/>
    </source>
</evidence>
<dbReference type="InterPro" id="IPR036477">
    <property type="entry name" value="Formyl_transf_N_sf"/>
</dbReference>
<reference evidence="9" key="1">
    <citation type="submission" date="2017-04" db="EMBL/GenBank/DDBJ databases">
        <authorList>
            <person name="Varghese N."/>
            <person name="Submissions S."/>
        </authorList>
    </citation>
    <scope>NUCLEOTIDE SEQUENCE [LARGE SCALE GENOMIC DNA]</scope>
    <source>
        <strain evidence="9">VKM Ac-2510</strain>
    </source>
</reference>
<keyword evidence="3 5" id="KW-0808">Transferase</keyword>
<dbReference type="Gene3D" id="3.40.50.12230">
    <property type="match status" value="1"/>
</dbReference>
<protein>
    <recommendedName>
        <fullName evidence="2 5">Methionyl-tRNA formyltransferase</fullName>
        <ecNumber evidence="2 5">2.1.2.9</ecNumber>
    </recommendedName>
</protein>
<feature type="binding site" evidence="5">
    <location>
        <begin position="107"/>
        <end position="110"/>
    </location>
    <ligand>
        <name>(6S)-5,6,7,8-tetrahydrofolate</name>
        <dbReference type="ChEBI" id="CHEBI:57453"/>
    </ligand>
</feature>
<gene>
    <name evidence="5" type="primary">fmt</name>
    <name evidence="8" type="ORF">SAMN06296010_2345</name>
</gene>
<dbReference type="STRING" id="150121.SAMN06296010_2345"/>
<comment type="catalytic activity">
    <reaction evidence="5">
        <text>L-methionyl-tRNA(fMet) + (6R)-10-formyltetrahydrofolate = N-formyl-L-methionyl-tRNA(fMet) + (6S)-5,6,7,8-tetrahydrofolate + H(+)</text>
        <dbReference type="Rhea" id="RHEA:24380"/>
        <dbReference type="Rhea" id="RHEA-COMP:9952"/>
        <dbReference type="Rhea" id="RHEA-COMP:9953"/>
        <dbReference type="ChEBI" id="CHEBI:15378"/>
        <dbReference type="ChEBI" id="CHEBI:57453"/>
        <dbReference type="ChEBI" id="CHEBI:78530"/>
        <dbReference type="ChEBI" id="CHEBI:78844"/>
        <dbReference type="ChEBI" id="CHEBI:195366"/>
        <dbReference type="EC" id="2.1.2.9"/>
    </reaction>
</comment>
<keyword evidence="9" id="KW-1185">Reference proteome</keyword>
<comment type="function">
    <text evidence="5">Attaches a formyl group to the free amino group of methionyl-tRNA(fMet). The formyl group appears to play a dual role in the initiator identity of N-formylmethionyl-tRNA by promoting its recognition by IF2 and preventing the misappropriation of this tRNA by the elongation apparatus.</text>
</comment>
<dbReference type="GO" id="GO:0005829">
    <property type="term" value="C:cytosol"/>
    <property type="evidence" value="ECO:0007669"/>
    <property type="project" value="TreeGrafter"/>
</dbReference>
<dbReference type="Proteomes" id="UP000193244">
    <property type="component" value="Unassembled WGS sequence"/>
</dbReference>
<dbReference type="InterPro" id="IPR005793">
    <property type="entry name" value="Formyl_trans_C"/>
</dbReference>
<feature type="domain" description="Formyl transferase C-terminal" evidence="7">
    <location>
        <begin position="200"/>
        <end position="296"/>
    </location>
</feature>
<dbReference type="EMBL" id="FXAY01000003">
    <property type="protein sequence ID" value="SMG37910.1"/>
    <property type="molecule type" value="Genomic_DNA"/>
</dbReference>
<dbReference type="Pfam" id="PF00551">
    <property type="entry name" value="Formyl_trans_N"/>
    <property type="match status" value="1"/>
</dbReference>
<accession>A0A1X7KBP6</accession>
<dbReference type="RefSeq" id="WP_085486099.1">
    <property type="nucleotide sequence ID" value="NZ_FXAY01000003.1"/>
</dbReference>
<dbReference type="InterPro" id="IPR041711">
    <property type="entry name" value="Met-tRNA-FMT_N"/>
</dbReference>
<dbReference type="SUPFAM" id="SSF53328">
    <property type="entry name" value="Formyltransferase"/>
    <property type="match status" value="1"/>
</dbReference>
<evidence type="ECO:0000259" key="6">
    <source>
        <dbReference type="Pfam" id="PF00551"/>
    </source>
</evidence>
<evidence type="ECO:0000259" key="7">
    <source>
        <dbReference type="Pfam" id="PF02911"/>
    </source>
</evidence>
<organism evidence="8 9">
    <name type="scientific">Agreia pratensis</name>
    <dbReference type="NCBI Taxonomy" id="150121"/>
    <lineage>
        <taxon>Bacteria</taxon>
        <taxon>Bacillati</taxon>
        <taxon>Actinomycetota</taxon>
        <taxon>Actinomycetes</taxon>
        <taxon>Micrococcales</taxon>
        <taxon>Microbacteriaceae</taxon>
        <taxon>Agreia</taxon>
    </lineage>
</organism>
<evidence type="ECO:0000256" key="2">
    <source>
        <dbReference type="ARBA" id="ARBA00012261"/>
    </source>
</evidence>
<feature type="domain" description="Formyl transferase N-terminal" evidence="6">
    <location>
        <begin position="23"/>
        <end position="175"/>
    </location>
</feature>
<dbReference type="SUPFAM" id="SSF50486">
    <property type="entry name" value="FMT C-terminal domain-like"/>
    <property type="match status" value="1"/>
</dbReference>
<comment type="similarity">
    <text evidence="1 5">Belongs to the Fmt family.</text>
</comment>
<name>A0A1X7KBP6_9MICO</name>
<dbReference type="AlphaFoldDB" id="A0A1X7KBP6"/>
<dbReference type="InterPro" id="IPR005794">
    <property type="entry name" value="Fmt"/>
</dbReference>
<proteinExistence type="inferred from homology"/>
<dbReference type="InterPro" id="IPR011034">
    <property type="entry name" value="Formyl_transferase-like_C_sf"/>
</dbReference>
<sequence>MKLVFAGTPAVALPTLDILAAHHEIVSVITREDAPQGRKRVLTPSPVASRASELGIPTIRANRLDDLVTKQVADLQPDLGVIVAYGGLVRNPLLETPRLGWINLHFSLLPRWRGAAPVQWSVMSGDSEAGASVFQLVAALDAGPEFARLTRPIGAHETSGHLLEALSHEGAALTAKVVDELEAGTARSTPQHGEVTLAPKITLEHARIDWTEAADVAFRRIRATTPEPGAFTVVDGLRLKILQAAPAYDTAALSPGTLDNDGGRVLIGTATTPIELLQVHPAGKKPMSATDWWRGLGAGQPHLADIPATNRFDTP</sequence>
<evidence type="ECO:0000256" key="1">
    <source>
        <dbReference type="ARBA" id="ARBA00010699"/>
    </source>
</evidence>
<evidence type="ECO:0000313" key="9">
    <source>
        <dbReference type="Proteomes" id="UP000193244"/>
    </source>
</evidence>
<dbReference type="InterPro" id="IPR002376">
    <property type="entry name" value="Formyl_transf_N"/>
</dbReference>
<dbReference type="Pfam" id="PF02911">
    <property type="entry name" value="Formyl_trans_C"/>
    <property type="match status" value="1"/>
</dbReference>
<evidence type="ECO:0000313" key="8">
    <source>
        <dbReference type="EMBL" id="SMG37910.1"/>
    </source>
</evidence>
<dbReference type="PANTHER" id="PTHR11138:SF5">
    <property type="entry name" value="METHIONYL-TRNA FORMYLTRANSFERASE, MITOCHONDRIAL"/>
    <property type="match status" value="1"/>
</dbReference>
<dbReference type="HAMAP" id="MF_00182">
    <property type="entry name" value="Formyl_trans"/>
    <property type="match status" value="1"/>
</dbReference>
<dbReference type="GO" id="GO:0004479">
    <property type="term" value="F:methionyl-tRNA formyltransferase activity"/>
    <property type="evidence" value="ECO:0007669"/>
    <property type="project" value="UniProtKB-UniRule"/>
</dbReference>
<dbReference type="OrthoDB" id="9802815at2"/>
<dbReference type="EC" id="2.1.2.9" evidence="2 5"/>
<dbReference type="NCBIfam" id="TIGR00460">
    <property type="entry name" value="fmt"/>
    <property type="match status" value="1"/>
</dbReference>
<dbReference type="CDD" id="cd08704">
    <property type="entry name" value="Met_tRNA_FMT_C"/>
    <property type="match status" value="1"/>
</dbReference>
<evidence type="ECO:0000256" key="4">
    <source>
        <dbReference type="ARBA" id="ARBA00022917"/>
    </source>
</evidence>
<dbReference type="InterPro" id="IPR044135">
    <property type="entry name" value="Met-tRNA-FMT_C"/>
</dbReference>
<evidence type="ECO:0000256" key="3">
    <source>
        <dbReference type="ARBA" id="ARBA00022679"/>
    </source>
</evidence>
<keyword evidence="4 5" id="KW-0648">Protein biosynthesis</keyword>
<dbReference type="PANTHER" id="PTHR11138">
    <property type="entry name" value="METHIONYL-TRNA FORMYLTRANSFERASE"/>
    <property type="match status" value="1"/>
</dbReference>
<dbReference type="CDD" id="cd08646">
    <property type="entry name" value="FMT_core_Met-tRNA-FMT_N"/>
    <property type="match status" value="1"/>
</dbReference>